<organism evidence="2 3">
    <name type="scientific">Pseudomyxococcus hansupus</name>
    <dbReference type="NCBI Taxonomy" id="1297742"/>
    <lineage>
        <taxon>Bacteria</taxon>
        <taxon>Pseudomonadati</taxon>
        <taxon>Myxococcota</taxon>
        <taxon>Myxococcia</taxon>
        <taxon>Myxococcales</taxon>
        <taxon>Cystobacterineae</taxon>
        <taxon>Myxococcaceae</taxon>
        <taxon>Pseudomyxococcus</taxon>
    </lineage>
</organism>
<accession>A0A0H4WR75</accession>
<dbReference type="PATRIC" id="fig|1297742.4.peg.2222"/>
<reference evidence="2 3" key="1">
    <citation type="journal article" date="2016" name="PLoS ONE">
        <title>Complete Genome Sequence and Comparative Genomics of a Novel Myxobacterium Myxococcus hansupus.</title>
        <authorList>
            <person name="Sharma G."/>
            <person name="Narwani T."/>
            <person name="Subramanian S."/>
        </authorList>
    </citation>
    <scope>NUCLEOTIDE SEQUENCE [LARGE SCALE GENOMIC DNA]</scope>
    <source>
        <strain evidence="3">mixupus</strain>
    </source>
</reference>
<evidence type="ECO:0008006" key="4">
    <source>
        <dbReference type="Google" id="ProtNLM"/>
    </source>
</evidence>
<proteinExistence type="predicted"/>
<dbReference type="KEGG" id="mym:A176_002196"/>
<name>A0A0H4WR75_9BACT</name>
<feature type="signal peptide" evidence="1">
    <location>
        <begin position="1"/>
        <end position="18"/>
    </location>
</feature>
<dbReference type="EMBL" id="CP012109">
    <property type="protein sequence ID" value="AKQ65284.1"/>
    <property type="molecule type" value="Genomic_DNA"/>
</dbReference>
<evidence type="ECO:0000256" key="1">
    <source>
        <dbReference type="SAM" id="SignalP"/>
    </source>
</evidence>
<keyword evidence="3" id="KW-1185">Reference proteome</keyword>
<dbReference type="RefSeq" id="WP_002636763.1">
    <property type="nucleotide sequence ID" value="NZ_CP012109.1"/>
</dbReference>
<feature type="chain" id="PRO_5005212895" description="Lipoprotein" evidence="1">
    <location>
        <begin position="19"/>
        <end position="110"/>
    </location>
</feature>
<dbReference type="STRING" id="1297742.A176_002196"/>
<dbReference type="AlphaFoldDB" id="A0A0H4WR75"/>
<evidence type="ECO:0000313" key="2">
    <source>
        <dbReference type="EMBL" id="AKQ65284.1"/>
    </source>
</evidence>
<evidence type="ECO:0000313" key="3">
    <source>
        <dbReference type="Proteomes" id="UP000009026"/>
    </source>
</evidence>
<sequence length="110" mass="11619">MPTFPALLRMLVACAVLAGCAKSVDTRVAGSDDAAMDALSTRLEELRVRDTGADASCADRCTLATRTCELAEELCALVDRHADRADLPPRCTQGREQCSSARDGCARCAG</sequence>
<gene>
    <name evidence="2" type="ORF">A176_002196</name>
</gene>
<protein>
    <recommendedName>
        <fullName evidence="4">Lipoprotein</fullName>
    </recommendedName>
</protein>
<keyword evidence="1" id="KW-0732">Signal</keyword>
<dbReference type="Proteomes" id="UP000009026">
    <property type="component" value="Chromosome"/>
</dbReference>